<accession>A0A414PZA2</accession>
<dbReference type="InterPro" id="IPR001173">
    <property type="entry name" value="Glyco_trans_2-like"/>
</dbReference>
<evidence type="ECO:0000256" key="1">
    <source>
        <dbReference type="ARBA" id="ARBA00022676"/>
    </source>
</evidence>
<sequence>MEKNIKVSVIVPVYNVEKYIRQCLESIINQTYKNLEIIVVNDGTKDNSMKIVEEYLSDERIKVINKENGGIASARNRGIDEATGEYISFVDSDDWLELNTYEKLVEIIVDEDIIVFNYNRVDDETQKILKKNYINMKEILKLSQEYTYLYSELEDMCCIKLYRTEYIKKNNFKFLEILHEDFWWKVETTYRTSKIKGVNEAFYNYRINRKDNRMSLEKKVDKKILEYRKKSYELILKNMDKYIKVNEKNFSLGQEIYVRIERENWRIKLNGELFFGKLDNYLKRYLKANNNLIEEKIIIRRLKNLLKSRDTQKIVGINYYDIFYLKNRIFDWDFFRKRLKKYIKN</sequence>
<dbReference type="EMBL" id="QRHL01000003">
    <property type="protein sequence ID" value="RHF73888.1"/>
    <property type="molecule type" value="Genomic_DNA"/>
</dbReference>
<evidence type="ECO:0000256" key="2">
    <source>
        <dbReference type="ARBA" id="ARBA00022679"/>
    </source>
</evidence>
<dbReference type="RefSeq" id="WP_118234111.1">
    <property type="nucleotide sequence ID" value="NZ_QRHL01000003.1"/>
</dbReference>
<evidence type="ECO:0000313" key="4">
    <source>
        <dbReference type="EMBL" id="RHF73888.1"/>
    </source>
</evidence>
<comment type="caution">
    <text evidence="4">The sequence shown here is derived from an EMBL/GenBank/DDBJ whole genome shotgun (WGS) entry which is preliminary data.</text>
</comment>
<organism evidence="4 5">
    <name type="scientific">Fusobacterium mortiferum</name>
    <dbReference type="NCBI Taxonomy" id="850"/>
    <lineage>
        <taxon>Bacteria</taxon>
        <taxon>Fusobacteriati</taxon>
        <taxon>Fusobacteriota</taxon>
        <taxon>Fusobacteriia</taxon>
        <taxon>Fusobacteriales</taxon>
        <taxon>Fusobacteriaceae</taxon>
        <taxon>Fusobacterium</taxon>
    </lineage>
</organism>
<dbReference type="PANTHER" id="PTHR22916:SF51">
    <property type="entry name" value="GLYCOSYLTRANSFERASE EPSH-RELATED"/>
    <property type="match status" value="1"/>
</dbReference>
<name>A0A414PZA2_FUSMR</name>
<dbReference type="InterPro" id="IPR029044">
    <property type="entry name" value="Nucleotide-diphossugar_trans"/>
</dbReference>
<dbReference type="SUPFAM" id="SSF53448">
    <property type="entry name" value="Nucleotide-diphospho-sugar transferases"/>
    <property type="match status" value="1"/>
</dbReference>
<protein>
    <submittedName>
        <fullName evidence="4">Glycosyltransferase</fullName>
    </submittedName>
</protein>
<keyword evidence="2 4" id="KW-0808">Transferase</keyword>
<evidence type="ECO:0000313" key="5">
    <source>
        <dbReference type="Proteomes" id="UP000284676"/>
    </source>
</evidence>
<gene>
    <name evidence="4" type="ORF">DW663_03635</name>
</gene>
<dbReference type="Gene3D" id="3.90.550.10">
    <property type="entry name" value="Spore Coat Polysaccharide Biosynthesis Protein SpsA, Chain A"/>
    <property type="match status" value="1"/>
</dbReference>
<feature type="domain" description="Glycosyltransferase 2-like" evidence="3">
    <location>
        <begin position="8"/>
        <end position="168"/>
    </location>
</feature>
<dbReference type="AlphaFoldDB" id="A0A414PZA2"/>
<dbReference type="Pfam" id="PF00535">
    <property type="entry name" value="Glycos_transf_2"/>
    <property type="match status" value="1"/>
</dbReference>
<evidence type="ECO:0000259" key="3">
    <source>
        <dbReference type="Pfam" id="PF00535"/>
    </source>
</evidence>
<dbReference type="GO" id="GO:0016757">
    <property type="term" value="F:glycosyltransferase activity"/>
    <property type="evidence" value="ECO:0007669"/>
    <property type="project" value="UniProtKB-KW"/>
</dbReference>
<keyword evidence="1" id="KW-0328">Glycosyltransferase</keyword>
<dbReference type="Proteomes" id="UP000284676">
    <property type="component" value="Unassembled WGS sequence"/>
</dbReference>
<reference evidence="4 5" key="1">
    <citation type="submission" date="2018-08" db="EMBL/GenBank/DDBJ databases">
        <title>A genome reference for cultivated species of the human gut microbiota.</title>
        <authorList>
            <person name="Zou Y."/>
            <person name="Xue W."/>
            <person name="Luo G."/>
        </authorList>
    </citation>
    <scope>NUCLEOTIDE SEQUENCE [LARGE SCALE GENOMIC DNA]</scope>
    <source>
        <strain evidence="4 5">AM25-1</strain>
    </source>
</reference>
<proteinExistence type="predicted"/>
<dbReference type="CDD" id="cd00761">
    <property type="entry name" value="Glyco_tranf_GTA_type"/>
    <property type="match status" value="1"/>
</dbReference>
<dbReference type="PANTHER" id="PTHR22916">
    <property type="entry name" value="GLYCOSYLTRANSFERASE"/>
    <property type="match status" value="1"/>
</dbReference>